<organism evidence="5 6">
    <name type="scientific">Alkanindiges illinoisensis</name>
    <dbReference type="NCBI Taxonomy" id="197183"/>
    <lineage>
        <taxon>Bacteria</taxon>
        <taxon>Pseudomonadati</taxon>
        <taxon>Pseudomonadota</taxon>
        <taxon>Gammaproteobacteria</taxon>
        <taxon>Moraxellales</taxon>
        <taxon>Moraxellaceae</taxon>
        <taxon>Alkanindiges</taxon>
    </lineage>
</organism>
<dbReference type="GO" id="GO:0005886">
    <property type="term" value="C:plasma membrane"/>
    <property type="evidence" value="ECO:0007669"/>
    <property type="project" value="UniProtKB-SubCell"/>
</dbReference>
<keyword evidence="2 4" id="KW-0963">Cytoplasm</keyword>
<keyword evidence="3 4" id="KW-0472">Membrane</keyword>
<dbReference type="STRING" id="1120977.GCA_000619845_00990"/>
<dbReference type="Pfam" id="PF04356">
    <property type="entry name" value="DUF489"/>
    <property type="match status" value="1"/>
</dbReference>
<sequence>MTGYFMAKQRFTTEVQQHLDDALTNSGITERQNRLLALVALFQAAQLTYSLATQGKNTLTGLSNQSFNALLQASLKIHDRQPDSLFSLDLYGNMENLNIGLRSLEGALIQPYQNTRSRLPLPRQYGETFRYAMALMQLEKKVYKKPAFAQRITGEQANIKQRLSFFDHNVQHPAILASLASLYIDTAGQLTPRLSVRGKPEYLKNQSTIDAIRACLFSGLQAAHYWRQLGGNRFQLVFGRKAMLDDLRHLARIRYQAAPGFYEPEA</sequence>
<dbReference type="GO" id="GO:0005737">
    <property type="term" value="C:cytoplasm"/>
    <property type="evidence" value="ECO:0007669"/>
    <property type="project" value="UniProtKB-SubCell"/>
</dbReference>
<evidence type="ECO:0000256" key="1">
    <source>
        <dbReference type="ARBA" id="ARBA00022475"/>
    </source>
</evidence>
<evidence type="ECO:0000313" key="5">
    <source>
        <dbReference type="EMBL" id="TEU30695.1"/>
    </source>
</evidence>
<comment type="caution">
    <text evidence="5">The sequence shown here is derived from an EMBL/GenBank/DDBJ whole genome shotgun (WGS) entry which is preliminary data.</text>
</comment>
<dbReference type="EMBL" id="SNTY01000005">
    <property type="protein sequence ID" value="TEU30695.1"/>
    <property type="molecule type" value="Genomic_DNA"/>
</dbReference>
<evidence type="ECO:0000256" key="4">
    <source>
        <dbReference type="HAMAP-Rule" id="MF_00695"/>
    </source>
</evidence>
<reference evidence="5 6" key="1">
    <citation type="submission" date="2019-03" db="EMBL/GenBank/DDBJ databases">
        <title>Alkanindiges illinoisensis: a potential pathogenic isolated from ascites of a gastric cancer patient with abdominal metastasis.</title>
        <authorList>
            <person name="Hu X."/>
            <person name="Yang B."/>
            <person name="Yan X."/>
            <person name="Lin L."/>
            <person name="Zhao H."/>
            <person name="Zhou F."/>
            <person name="Su B."/>
            <person name="Chen J."/>
            <person name="Rui Y."/>
            <person name="Wang Q."/>
            <person name="Zheng L."/>
        </authorList>
    </citation>
    <scope>NUCLEOTIDE SEQUENCE [LARGE SCALE GENOMIC DNA]</scope>
    <source>
        <strain evidence="5 6">NFYY 23406</strain>
    </source>
</reference>
<dbReference type="InterPro" id="IPR035932">
    <property type="entry name" value="HflD-like_sf"/>
</dbReference>
<keyword evidence="6" id="KW-1185">Reference proteome</keyword>
<protein>
    <recommendedName>
        <fullName evidence="4">High frequency lysogenization protein HflD homolog</fullName>
    </recommendedName>
</protein>
<dbReference type="Gene3D" id="1.10.3890.10">
    <property type="entry name" value="HflD-like"/>
    <property type="match status" value="1"/>
</dbReference>
<dbReference type="PANTHER" id="PTHR38100">
    <property type="entry name" value="HIGH FREQUENCY LYSOGENIZATION PROTEIN HFLD"/>
    <property type="match status" value="1"/>
</dbReference>
<keyword evidence="1 4" id="KW-1003">Cell membrane</keyword>
<comment type="subcellular location">
    <subcellularLocation>
        <location evidence="4">Cytoplasm</location>
    </subcellularLocation>
    <subcellularLocation>
        <location evidence="4">Cell membrane</location>
        <topology evidence="4">Peripheral membrane protein</topology>
        <orientation evidence="4">Cytoplasmic side</orientation>
    </subcellularLocation>
</comment>
<dbReference type="PANTHER" id="PTHR38100:SF1">
    <property type="entry name" value="HIGH FREQUENCY LYSOGENIZATION PROTEIN HFLD"/>
    <property type="match status" value="1"/>
</dbReference>
<proteinExistence type="inferred from homology"/>
<evidence type="ECO:0000256" key="3">
    <source>
        <dbReference type="ARBA" id="ARBA00023136"/>
    </source>
</evidence>
<name>A0A4Y7XFQ4_9GAMM</name>
<dbReference type="Proteomes" id="UP000297834">
    <property type="component" value="Unassembled WGS sequence"/>
</dbReference>
<dbReference type="SUPFAM" id="SSF101322">
    <property type="entry name" value="YcfC-like"/>
    <property type="match status" value="1"/>
</dbReference>
<evidence type="ECO:0000313" key="6">
    <source>
        <dbReference type="Proteomes" id="UP000297834"/>
    </source>
</evidence>
<comment type="similarity">
    <text evidence="4">Belongs to the HflD family.</text>
</comment>
<dbReference type="InterPro" id="IPR007451">
    <property type="entry name" value="HflD"/>
</dbReference>
<dbReference type="OrthoDB" id="9788031at2"/>
<accession>A0A4Y7XFQ4</accession>
<gene>
    <name evidence="4" type="primary">hflD</name>
    <name evidence="5" type="ORF">E2B99_00555</name>
</gene>
<evidence type="ECO:0000256" key="2">
    <source>
        <dbReference type="ARBA" id="ARBA00022490"/>
    </source>
</evidence>
<dbReference type="HAMAP" id="MF_00695">
    <property type="entry name" value="HflD_protein"/>
    <property type="match status" value="1"/>
</dbReference>
<dbReference type="AlphaFoldDB" id="A0A4Y7XFQ4"/>